<keyword evidence="3" id="KW-1003">Cell membrane</keyword>
<dbReference type="NCBIfam" id="TIGR03426">
    <property type="entry name" value="shape_MreD"/>
    <property type="match status" value="1"/>
</dbReference>
<protein>
    <submittedName>
        <fullName evidence="9">Rod shape-determining protein MreD</fullName>
    </submittedName>
</protein>
<evidence type="ECO:0000256" key="6">
    <source>
        <dbReference type="ARBA" id="ARBA00022989"/>
    </source>
</evidence>
<dbReference type="GO" id="GO:0005886">
    <property type="term" value="C:plasma membrane"/>
    <property type="evidence" value="ECO:0007669"/>
    <property type="project" value="UniProtKB-SubCell"/>
</dbReference>
<keyword evidence="4 8" id="KW-0812">Transmembrane</keyword>
<dbReference type="AlphaFoldDB" id="A0AAE3NYH5"/>
<name>A0AAE3NYH5_9BACT</name>
<accession>A0AAE3NYH5</accession>
<feature type="transmembrane region" description="Helical" evidence="8">
    <location>
        <begin position="137"/>
        <end position="154"/>
    </location>
</feature>
<keyword evidence="7 8" id="KW-0472">Membrane</keyword>
<dbReference type="InterPro" id="IPR007227">
    <property type="entry name" value="Cell_shape_determining_MreD"/>
</dbReference>
<dbReference type="Proteomes" id="UP001221302">
    <property type="component" value="Unassembled WGS sequence"/>
</dbReference>
<keyword evidence="10" id="KW-1185">Reference proteome</keyword>
<comment type="similarity">
    <text evidence="2">Belongs to the MreD family.</text>
</comment>
<gene>
    <name evidence="9" type="primary">mreD</name>
    <name evidence="9" type="ORF">P0M35_02980</name>
</gene>
<proteinExistence type="inferred from homology"/>
<dbReference type="GO" id="GO:0008360">
    <property type="term" value="P:regulation of cell shape"/>
    <property type="evidence" value="ECO:0007669"/>
    <property type="project" value="UniProtKB-KW"/>
</dbReference>
<sequence length="161" mass="18247">MINYLKPILIFIPIILVQLIIVPLISIYEIVPQLILILLVYYTLIGGQIYGMILGFIVGFLFDLFSGGILGSSALAMTVSMFILGYFYNENRIQENTATYSFLVYLLFASIIYSLIYSEVGNFNPDTRLRVILFEGALLPALYTTLFGILVVVFQSKRKFE</sequence>
<evidence type="ECO:0000313" key="9">
    <source>
        <dbReference type="EMBL" id="MDF1611099.1"/>
    </source>
</evidence>
<dbReference type="Pfam" id="PF04093">
    <property type="entry name" value="MreD"/>
    <property type="match status" value="1"/>
</dbReference>
<evidence type="ECO:0000313" key="10">
    <source>
        <dbReference type="Proteomes" id="UP001221302"/>
    </source>
</evidence>
<dbReference type="EMBL" id="JARGDL010000002">
    <property type="protein sequence ID" value="MDF1611099.1"/>
    <property type="molecule type" value="Genomic_DNA"/>
</dbReference>
<reference evidence="9" key="1">
    <citation type="submission" date="2023-03" db="EMBL/GenBank/DDBJ databases">
        <title>Stygiobacter electus gen. nov., sp. nov., facultatively anaerobic thermotolerant bacterium of the class Ignavibacteria from a well of Yessentuki mineral water deposit.</title>
        <authorList>
            <person name="Podosokorskaya O.A."/>
            <person name="Elcheninov A.G."/>
            <person name="Petrova N.F."/>
            <person name="Zavarzina D.G."/>
            <person name="Kublanov I.V."/>
            <person name="Merkel A.Y."/>
        </authorList>
    </citation>
    <scope>NUCLEOTIDE SEQUENCE</scope>
    <source>
        <strain evidence="9">09-Me</strain>
    </source>
</reference>
<dbReference type="RefSeq" id="WP_321534863.1">
    <property type="nucleotide sequence ID" value="NZ_JARGDL010000002.1"/>
</dbReference>
<feature type="transmembrane region" description="Helical" evidence="8">
    <location>
        <begin position="68"/>
        <end position="88"/>
    </location>
</feature>
<comment type="caution">
    <text evidence="9">The sequence shown here is derived from an EMBL/GenBank/DDBJ whole genome shotgun (WGS) entry which is preliminary data.</text>
</comment>
<feature type="transmembrane region" description="Helical" evidence="8">
    <location>
        <begin position="35"/>
        <end position="62"/>
    </location>
</feature>
<keyword evidence="5" id="KW-0133">Cell shape</keyword>
<evidence type="ECO:0000256" key="3">
    <source>
        <dbReference type="ARBA" id="ARBA00022475"/>
    </source>
</evidence>
<evidence type="ECO:0000256" key="8">
    <source>
        <dbReference type="SAM" id="Phobius"/>
    </source>
</evidence>
<evidence type="ECO:0000256" key="7">
    <source>
        <dbReference type="ARBA" id="ARBA00023136"/>
    </source>
</evidence>
<organism evidence="9 10">
    <name type="scientific">Stygiobacter electus</name>
    <dbReference type="NCBI Taxonomy" id="3032292"/>
    <lineage>
        <taxon>Bacteria</taxon>
        <taxon>Pseudomonadati</taxon>
        <taxon>Ignavibacteriota</taxon>
        <taxon>Ignavibacteria</taxon>
        <taxon>Ignavibacteriales</taxon>
        <taxon>Melioribacteraceae</taxon>
        <taxon>Stygiobacter</taxon>
    </lineage>
</organism>
<feature type="transmembrane region" description="Helical" evidence="8">
    <location>
        <begin position="100"/>
        <end position="117"/>
    </location>
</feature>
<evidence type="ECO:0000256" key="1">
    <source>
        <dbReference type="ARBA" id="ARBA00004651"/>
    </source>
</evidence>
<feature type="transmembrane region" description="Helical" evidence="8">
    <location>
        <begin position="6"/>
        <end position="28"/>
    </location>
</feature>
<evidence type="ECO:0000256" key="5">
    <source>
        <dbReference type="ARBA" id="ARBA00022960"/>
    </source>
</evidence>
<evidence type="ECO:0000256" key="4">
    <source>
        <dbReference type="ARBA" id="ARBA00022692"/>
    </source>
</evidence>
<evidence type="ECO:0000256" key="2">
    <source>
        <dbReference type="ARBA" id="ARBA00007776"/>
    </source>
</evidence>
<comment type="subcellular location">
    <subcellularLocation>
        <location evidence="1">Cell membrane</location>
        <topology evidence="1">Multi-pass membrane protein</topology>
    </subcellularLocation>
</comment>
<keyword evidence="6 8" id="KW-1133">Transmembrane helix</keyword>